<evidence type="ECO:0000256" key="4">
    <source>
        <dbReference type="ARBA" id="ARBA00029447"/>
    </source>
</evidence>
<evidence type="ECO:0000313" key="9">
    <source>
        <dbReference type="Proteomes" id="UP000825886"/>
    </source>
</evidence>
<dbReference type="SUPFAM" id="SSF58104">
    <property type="entry name" value="Methyl-accepting chemotaxis protein (MCP) signaling domain"/>
    <property type="match status" value="1"/>
</dbReference>
<dbReference type="CDD" id="cd11386">
    <property type="entry name" value="MCP_signal"/>
    <property type="match status" value="1"/>
</dbReference>
<keyword evidence="9" id="KW-1185">Reference proteome</keyword>
<dbReference type="EMBL" id="CP081864">
    <property type="protein sequence ID" value="QZN97902.1"/>
    <property type="molecule type" value="Genomic_DNA"/>
</dbReference>
<dbReference type="Pfam" id="PF12729">
    <property type="entry name" value="4HB_MCP_1"/>
    <property type="match status" value="1"/>
</dbReference>
<keyword evidence="6" id="KW-1133">Transmembrane helix</keyword>
<dbReference type="Pfam" id="PF00015">
    <property type="entry name" value="MCPsignal"/>
    <property type="match status" value="1"/>
</dbReference>
<dbReference type="PRINTS" id="PR00260">
    <property type="entry name" value="CHEMTRNSDUCR"/>
</dbReference>
<dbReference type="InterPro" id="IPR051310">
    <property type="entry name" value="MCP_chemotaxis"/>
</dbReference>
<name>A0ABX9ASC9_9ENTR</name>
<accession>A0ABX9ASC9</accession>
<evidence type="ECO:0000256" key="6">
    <source>
        <dbReference type="SAM" id="Phobius"/>
    </source>
</evidence>
<keyword evidence="6" id="KW-0472">Membrane</keyword>
<dbReference type="InterPro" id="IPR004090">
    <property type="entry name" value="Chemotax_Me-accpt_rcpt"/>
</dbReference>
<evidence type="ECO:0000256" key="1">
    <source>
        <dbReference type="ARBA" id="ARBA00022481"/>
    </source>
</evidence>
<proteinExistence type="inferred from homology"/>
<evidence type="ECO:0000256" key="5">
    <source>
        <dbReference type="PROSITE-ProRule" id="PRU00284"/>
    </source>
</evidence>
<evidence type="ECO:0000256" key="2">
    <source>
        <dbReference type="ARBA" id="ARBA00022500"/>
    </source>
</evidence>
<sequence>MKKLSQLSLLTKLLSGFSILIVLMLLLGSAALYQLHLNNQNIESYRDSRLPGVRYTLEMRGTLSEIRLQQIQYIASVTDKEREGHRVELLEDTAIFQRALDSYTKLLTASGQKSLLDPIIEGFGQFSAVNQDVIAAVSKGQLEEASRISGAVSSKYRSQLMKDLAKLVDMEVEKGNAAAREASKGYQDAKYTLIGMLLLAVVMSGLLALFISRSISRQLGGEPRYAMEIMNEISTGNLLTAIALRPGDNHSLLAAISHMNQRLADTVQNIIDGSESITMASNEIAQGNSDLSQRTEEQAASLLQTSSNMQQLTQTVRQNADNAREASSLAQKTSDTASQGGEIVNDMLAQMQEISDSSQKIVNIIAVIEGIAFQTNILALNAAVEAARAGSEGKGFAVVAGEVRTLAQKSADAAKEIKALIEGTVEKITEGSQQADKAGKAMTDVVDSVNQVSKIVADISMASDEQHIGIKEISVAIDQMDQVTQQNAALVEESATAAESLTEQGEQLRNAVRFFRVEQASALRLR</sequence>
<evidence type="ECO:0000256" key="3">
    <source>
        <dbReference type="ARBA" id="ARBA00023224"/>
    </source>
</evidence>
<feature type="domain" description="Methyl-accepting transducer" evidence="7">
    <location>
        <begin position="273"/>
        <end position="502"/>
    </location>
</feature>
<dbReference type="PANTHER" id="PTHR43531:SF14">
    <property type="entry name" value="METHYL-ACCEPTING CHEMOTAXIS PROTEIN I-RELATED"/>
    <property type="match status" value="1"/>
</dbReference>
<comment type="similarity">
    <text evidence="4">Belongs to the methyl-accepting chemotaxis (MCP) protein family.</text>
</comment>
<dbReference type="InterPro" id="IPR024478">
    <property type="entry name" value="HlyB_4HB_MCP"/>
</dbReference>
<evidence type="ECO:0000259" key="7">
    <source>
        <dbReference type="PROSITE" id="PS50111"/>
    </source>
</evidence>
<reference evidence="8 9" key="1">
    <citation type="submission" date="2021-08" db="EMBL/GenBank/DDBJ databases">
        <title>Culture and genomic analysis of Symbiopectobacterium purcellii sp. nov. gen. nov., isolated from the leafhopper Empoasca decipiens.</title>
        <authorList>
            <person name="Nadal-Jimenez P."/>
            <person name="Siozios S."/>
            <person name="Halliday N."/>
            <person name="Camara M."/>
            <person name="Hurst G.D.D."/>
        </authorList>
    </citation>
    <scope>NUCLEOTIDE SEQUENCE [LARGE SCALE GENOMIC DNA]</scope>
    <source>
        <strain evidence="8 9">SyEd1</strain>
    </source>
</reference>
<dbReference type="RefSeq" id="WP_222160932.1">
    <property type="nucleotide sequence ID" value="NZ_CP081864.1"/>
</dbReference>
<protein>
    <submittedName>
        <fullName evidence="8">MCP four helix bundle domain-containing protein</fullName>
    </submittedName>
</protein>
<gene>
    <name evidence="8" type="ORF">K6K13_01910</name>
</gene>
<organism evidence="8 9">
    <name type="scientific">Symbiopectobacterium purcellii</name>
    <dbReference type="NCBI Taxonomy" id="2871826"/>
    <lineage>
        <taxon>Bacteria</taxon>
        <taxon>Pseudomonadati</taxon>
        <taxon>Pseudomonadota</taxon>
        <taxon>Gammaproteobacteria</taxon>
        <taxon>Enterobacterales</taxon>
        <taxon>Enterobacteriaceae</taxon>
    </lineage>
</organism>
<dbReference type="Proteomes" id="UP000825886">
    <property type="component" value="Chromosome"/>
</dbReference>
<dbReference type="PANTHER" id="PTHR43531">
    <property type="entry name" value="PROTEIN ICFG"/>
    <property type="match status" value="1"/>
</dbReference>
<dbReference type="Gene3D" id="1.10.287.950">
    <property type="entry name" value="Methyl-accepting chemotaxis protein"/>
    <property type="match status" value="1"/>
</dbReference>
<dbReference type="InterPro" id="IPR004089">
    <property type="entry name" value="MCPsignal_dom"/>
</dbReference>
<keyword evidence="2" id="KW-0145">Chemotaxis</keyword>
<dbReference type="SMART" id="SM00283">
    <property type="entry name" value="MA"/>
    <property type="match status" value="1"/>
</dbReference>
<keyword evidence="6" id="KW-0812">Transmembrane</keyword>
<keyword evidence="1" id="KW-0488">Methylation</keyword>
<feature type="transmembrane region" description="Helical" evidence="6">
    <location>
        <begin position="191"/>
        <end position="211"/>
    </location>
</feature>
<evidence type="ECO:0000313" key="8">
    <source>
        <dbReference type="EMBL" id="QZN97902.1"/>
    </source>
</evidence>
<keyword evidence="3 5" id="KW-0807">Transducer</keyword>
<dbReference type="PROSITE" id="PS50111">
    <property type="entry name" value="CHEMOTAXIS_TRANSDUC_2"/>
    <property type="match status" value="1"/>
</dbReference>